<dbReference type="InterPro" id="IPR021176">
    <property type="entry name" value="Competence-induced_CoiA"/>
</dbReference>
<name>A0A4P6ZYT7_9BACL</name>
<dbReference type="InterPro" id="IPR057253">
    <property type="entry name" value="CoiA-like_N"/>
</dbReference>
<accession>A0A4P6ZYT7</accession>
<reference evidence="3 4" key="1">
    <citation type="submission" date="2019-03" db="EMBL/GenBank/DDBJ databases">
        <title>Complete genome sequence of Paenisporosarcina antarctica CGMCC 1.6503T.</title>
        <authorList>
            <person name="Rong J.-C."/>
            <person name="Chi N.-Y."/>
            <person name="Zhang Q.-F."/>
        </authorList>
    </citation>
    <scope>NUCLEOTIDE SEQUENCE [LARGE SCALE GENOMIC DNA]</scope>
    <source>
        <strain evidence="3 4">CGMCC 1.6503</strain>
    </source>
</reference>
<gene>
    <name evidence="3" type="ORF">E2636_11345</name>
</gene>
<dbReference type="Proteomes" id="UP000294292">
    <property type="component" value="Chromosome"/>
</dbReference>
<dbReference type="RefSeq" id="WP_134210285.1">
    <property type="nucleotide sequence ID" value="NZ_CP038015.1"/>
</dbReference>
<evidence type="ECO:0000259" key="1">
    <source>
        <dbReference type="Pfam" id="PF06054"/>
    </source>
</evidence>
<dbReference type="EMBL" id="CP038015">
    <property type="protein sequence ID" value="QBP41701.1"/>
    <property type="molecule type" value="Genomic_DNA"/>
</dbReference>
<evidence type="ECO:0000259" key="2">
    <source>
        <dbReference type="Pfam" id="PF25164"/>
    </source>
</evidence>
<protein>
    <recommendedName>
        <fullName evidence="5">Competence protein CoiA</fullName>
    </recommendedName>
</protein>
<organism evidence="3 4">
    <name type="scientific">Paenisporosarcina antarctica</name>
    <dbReference type="NCBI Taxonomy" id="417367"/>
    <lineage>
        <taxon>Bacteria</taxon>
        <taxon>Bacillati</taxon>
        <taxon>Bacillota</taxon>
        <taxon>Bacilli</taxon>
        <taxon>Bacillales</taxon>
        <taxon>Caryophanaceae</taxon>
        <taxon>Paenisporosarcina</taxon>
    </lineage>
</organism>
<dbReference type="PIRSF" id="PIRSF007487">
    <property type="entry name" value="Competence-induced_CoiA_bac"/>
    <property type="match status" value="1"/>
</dbReference>
<evidence type="ECO:0008006" key="5">
    <source>
        <dbReference type="Google" id="ProtNLM"/>
    </source>
</evidence>
<sequence length="388" mass="45606">MYILTAYKDNKEIFTVTRQMTREQLVFLRNTSHFTCPQCETSLRLKLGKVVIPHFAHIVLTNCLTSFSERESPTHLIGKQQLAEFFTRVGCDVSVEAYLPKISQRPDLLVKRNKEIYAVEFQCSVMPIDDVIKRNQGYLKIKTRSIWLLRTPLNIQINEIGITYLKISKFIQNFIGIQSISGATILTYDPTTCQFIYISHLMHISGTSFIAKIRSLSTKQQTFPFAQVKPLTLTESKQYWSIFQHKRNRFLRTRIRMNKHGVKDRLLKHCYEQQLRPENLPLYIGFPISESETIQNHLVEWQLALIYTLSNQQHRDIDYISDLWIESFILAQCKVFHLEKAKLVVRRYCRFLQVINFNINESISEQFISDSKILDHFEEVIVAKRCEN</sequence>
<evidence type="ECO:0000313" key="3">
    <source>
        <dbReference type="EMBL" id="QBP41701.1"/>
    </source>
</evidence>
<proteinExistence type="predicted"/>
<evidence type="ECO:0000313" key="4">
    <source>
        <dbReference type="Proteomes" id="UP000294292"/>
    </source>
</evidence>
<keyword evidence="4" id="KW-1185">Reference proteome</keyword>
<dbReference type="Pfam" id="PF25164">
    <property type="entry name" value="CoiA_N"/>
    <property type="match status" value="1"/>
</dbReference>
<dbReference type="OrthoDB" id="3784230at2"/>
<dbReference type="KEGG" id="panc:E2636_11345"/>
<dbReference type="InterPro" id="IPR010330">
    <property type="entry name" value="CoiA_nuc"/>
</dbReference>
<dbReference type="AlphaFoldDB" id="A0A4P6ZYT7"/>
<feature type="domain" description="Competence protein CoiA-like N-terminal" evidence="2">
    <location>
        <begin position="19"/>
        <end position="65"/>
    </location>
</feature>
<dbReference type="Pfam" id="PF06054">
    <property type="entry name" value="CoiA_nuc"/>
    <property type="match status" value="1"/>
</dbReference>
<feature type="domain" description="Competence protein CoiA nuclease-like" evidence="1">
    <location>
        <begin position="71"/>
        <end position="223"/>
    </location>
</feature>